<keyword evidence="2" id="KW-0812">Transmembrane</keyword>
<keyword evidence="2" id="KW-0472">Membrane</keyword>
<proteinExistence type="predicted"/>
<keyword evidence="2" id="KW-1133">Transmembrane helix</keyword>
<feature type="domain" description="Ig-like" evidence="4">
    <location>
        <begin position="21"/>
        <end position="126"/>
    </location>
</feature>
<accession>A0A9Q1BNL8</accession>
<name>A0A9Q1BNL8_HOLLE</name>
<dbReference type="AlphaFoldDB" id="A0A9Q1BNL8"/>
<dbReference type="SMART" id="SM00409">
    <property type="entry name" value="IG"/>
    <property type="match status" value="1"/>
</dbReference>
<feature type="chain" id="PRO_5040126525" description="Ig-like domain-containing protein" evidence="3">
    <location>
        <begin position="21"/>
        <end position="337"/>
    </location>
</feature>
<evidence type="ECO:0000256" key="2">
    <source>
        <dbReference type="SAM" id="Phobius"/>
    </source>
</evidence>
<dbReference type="InterPro" id="IPR007110">
    <property type="entry name" value="Ig-like_dom"/>
</dbReference>
<dbReference type="InterPro" id="IPR036179">
    <property type="entry name" value="Ig-like_dom_sf"/>
</dbReference>
<evidence type="ECO:0000256" key="3">
    <source>
        <dbReference type="SAM" id="SignalP"/>
    </source>
</evidence>
<organism evidence="5 6">
    <name type="scientific">Holothuria leucospilota</name>
    <name type="common">Black long sea cucumber</name>
    <name type="synonym">Mertensiothuria leucospilota</name>
    <dbReference type="NCBI Taxonomy" id="206669"/>
    <lineage>
        <taxon>Eukaryota</taxon>
        <taxon>Metazoa</taxon>
        <taxon>Echinodermata</taxon>
        <taxon>Eleutherozoa</taxon>
        <taxon>Echinozoa</taxon>
        <taxon>Holothuroidea</taxon>
        <taxon>Aspidochirotacea</taxon>
        <taxon>Aspidochirotida</taxon>
        <taxon>Holothuriidae</taxon>
        <taxon>Holothuria</taxon>
    </lineage>
</organism>
<dbReference type="InterPro" id="IPR003599">
    <property type="entry name" value="Ig_sub"/>
</dbReference>
<feature type="region of interest" description="Disordered" evidence="1">
    <location>
        <begin position="295"/>
        <end position="337"/>
    </location>
</feature>
<feature type="compositionally biased region" description="Polar residues" evidence="1">
    <location>
        <begin position="326"/>
        <end position="337"/>
    </location>
</feature>
<comment type="caution">
    <text evidence="5">The sequence shown here is derived from an EMBL/GenBank/DDBJ whole genome shotgun (WGS) entry which is preliminary data.</text>
</comment>
<feature type="signal peptide" evidence="3">
    <location>
        <begin position="1"/>
        <end position="20"/>
    </location>
</feature>
<dbReference type="PROSITE" id="PS50835">
    <property type="entry name" value="IG_LIKE"/>
    <property type="match status" value="2"/>
</dbReference>
<reference evidence="5" key="1">
    <citation type="submission" date="2021-10" db="EMBL/GenBank/DDBJ databases">
        <title>Tropical sea cucumber genome reveals ecological adaptation and Cuvierian tubules defense mechanism.</title>
        <authorList>
            <person name="Chen T."/>
        </authorList>
    </citation>
    <scope>NUCLEOTIDE SEQUENCE</scope>
    <source>
        <strain evidence="5">Nanhai2018</strain>
        <tissue evidence="5">Muscle</tissue>
    </source>
</reference>
<feature type="transmembrane region" description="Helical" evidence="2">
    <location>
        <begin position="255"/>
        <end position="279"/>
    </location>
</feature>
<evidence type="ECO:0000313" key="6">
    <source>
        <dbReference type="Proteomes" id="UP001152320"/>
    </source>
</evidence>
<feature type="domain" description="Ig-like" evidence="4">
    <location>
        <begin position="130"/>
        <end position="230"/>
    </location>
</feature>
<dbReference type="Gene3D" id="2.60.40.10">
    <property type="entry name" value="Immunoglobulins"/>
    <property type="match status" value="1"/>
</dbReference>
<evidence type="ECO:0000259" key="4">
    <source>
        <dbReference type="PROSITE" id="PS50835"/>
    </source>
</evidence>
<dbReference type="SUPFAM" id="SSF48726">
    <property type="entry name" value="Immunoglobulin"/>
    <property type="match status" value="1"/>
</dbReference>
<protein>
    <recommendedName>
        <fullName evidence="4">Ig-like domain-containing protein</fullName>
    </recommendedName>
</protein>
<sequence>MNQMWIFFFIILCFTGGLFATDIIVQTQPTIYGKESQDVQIPCSSNMLFSRTIVKWKLGATLENAIVLVFLDHGAVGGPLFDKGYDLFINGSLLIKNVTTTNSGLYFCIVEDSLGNTGYNTSRLVVNLKPVLSQLVINFCGMHNPNCTRKFQTNVTLPLVCTARSERAAVSLNWKSNVSDVPQRIQSLTEEQDGIFISNAEINVQLIDAAQYVCYVLNTEEYNLPESSIYINISPVYFYPEKGPLTIEPSSCNKWTVPVTMLCTIIAVAVISVITRILYKKFHKTYIKVPSSCRSTGLSAPSRREEINSGINEVPSTGDLQDRQENTQQTSNVGKTI</sequence>
<evidence type="ECO:0000313" key="5">
    <source>
        <dbReference type="EMBL" id="KAJ8029780.1"/>
    </source>
</evidence>
<dbReference type="InterPro" id="IPR013783">
    <property type="entry name" value="Ig-like_fold"/>
</dbReference>
<gene>
    <name evidence="5" type="ORF">HOLleu_29262</name>
</gene>
<dbReference type="EMBL" id="JAIZAY010000014">
    <property type="protein sequence ID" value="KAJ8029780.1"/>
    <property type="molecule type" value="Genomic_DNA"/>
</dbReference>
<feature type="compositionally biased region" description="Polar residues" evidence="1">
    <location>
        <begin position="309"/>
        <end position="319"/>
    </location>
</feature>
<keyword evidence="6" id="KW-1185">Reference proteome</keyword>
<dbReference type="Proteomes" id="UP001152320">
    <property type="component" value="Chromosome 14"/>
</dbReference>
<keyword evidence="3" id="KW-0732">Signal</keyword>
<dbReference type="OrthoDB" id="7225082at2759"/>
<evidence type="ECO:0000256" key="1">
    <source>
        <dbReference type="SAM" id="MobiDB-lite"/>
    </source>
</evidence>